<feature type="region of interest" description="Disordered" evidence="10">
    <location>
        <begin position="184"/>
        <end position="206"/>
    </location>
</feature>
<comment type="similarity">
    <text evidence="2 9">Belongs to the E2F/DP family.</text>
</comment>
<feature type="compositionally biased region" description="Basic and acidic residues" evidence="10">
    <location>
        <begin position="194"/>
        <end position="206"/>
    </location>
</feature>
<sequence length="496" mass="55543">MSLSVNSDSQSKNPITLYSRKEKSLGVLCSNFLRLYDRDDVDCIGLDHAADQLGVERRRIYDIVNILESVGLLSRRAKNQYTWKGFTAVPQTLEALKEEGLKEKLNVQKIGSVSMENEYQPTVSSSNTQDSKHDFLSRRAKNQYTCKGFTALPQTLVALKEEGLREKLNGQKIASVSRENEYQLTVSSSNTQDSTRELAKEDNTKEKSVALLTQNFGDALKKEGLRENLNGQKTASVSMENDYQVTVSSSNTQDSTHELVKGDNRKEKSLALLTQNFVKLFLCSEMEFISLDNAASALLGNMHDPTAMRTKVRRLYDIANVFASMNLIEKIRHPESGKPAFRWIGQLGNPARSGSSSAANMNGLKRTFGTDITNIVSKRNKVGSSSDVKPCEYGTQYVKHGYTKDENCKLSPERHKQGSKEFEFGPFSPTSVPREVLRSISGGGHIHNWENLASTYRPRYCNKAASDLFGHYVEAWNSWYIAADESKHDQIHPAPL</sequence>
<feature type="domain" description="E2F/DP family winged-helix DNA-binding" evidence="11">
    <location>
        <begin position="265"/>
        <end position="345"/>
    </location>
</feature>
<keyword evidence="8" id="KW-0131">Cell cycle</keyword>
<accession>A0A9P0Z8Y6</accession>
<dbReference type="Proteomes" id="UP001152484">
    <property type="component" value="Unassembled WGS sequence"/>
</dbReference>
<evidence type="ECO:0000256" key="9">
    <source>
        <dbReference type="RuleBase" id="RU003796"/>
    </source>
</evidence>
<dbReference type="Pfam" id="PF02319">
    <property type="entry name" value="WHD_E2F_TDP"/>
    <property type="match status" value="2"/>
</dbReference>
<name>A0A9P0Z8Y6_CUSEU</name>
<comment type="subcellular location">
    <subcellularLocation>
        <location evidence="1 9">Nucleus</location>
    </subcellularLocation>
</comment>
<keyword evidence="4 9" id="KW-0805">Transcription regulation</keyword>
<dbReference type="PANTHER" id="PTHR12081:SF99">
    <property type="entry name" value="E2F TRANSCRIPTION FACTOR-LIKE E2FF ISOFORM X1"/>
    <property type="match status" value="1"/>
</dbReference>
<evidence type="ECO:0000256" key="7">
    <source>
        <dbReference type="ARBA" id="ARBA00023242"/>
    </source>
</evidence>
<evidence type="ECO:0000256" key="3">
    <source>
        <dbReference type="ARBA" id="ARBA00022491"/>
    </source>
</evidence>
<dbReference type="SMART" id="SM01372">
    <property type="entry name" value="E2F_TDP"/>
    <property type="match status" value="2"/>
</dbReference>
<organism evidence="12 13">
    <name type="scientific">Cuscuta europaea</name>
    <name type="common">European dodder</name>
    <dbReference type="NCBI Taxonomy" id="41803"/>
    <lineage>
        <taxon>Eukaryota</taxon>
        <taxon>Viridiplantae</taxon>
        <taxon>Streptophyta</taxon>
        <taxon>Embryophyta</taxon>
        <taxon>Tracheophyta</taxon>
        <taxon>Spermatophyta</taxon>
        <taxon>Magnoliopsida</taxon>
        <taxon>eudicotyledons</taxon>
        <taxon>Gunneridae</taxon>
        <taxon>Pentapetalae</taxon>
        <taxon>asterids</taxon>
        <taxon>lamiids</taxon>
        <taxon>Solanales</taxon>
        <taxon>Convolvulaceae</taxon>
        <taxon>Cuscuteae</taxon>
        <taxon>Cuscuta</taxon>
        <taxon>Cuscuta subgen. Cuscuta</taxon>
    </lineage>
</organism>
<evidence type="ECO:0000256" key="5">
    <source>
        <dbReference type="ARBA" id="ARBA00023125"/>
    </source>
</evidence>
<evidence type="ECO:0000256" key="8">
    <source>
        <dbReference type="ARBA" id="ARBA00023306"/>
    </source>
</evidence>
<dbReference type="InterPro" id="IPR036388">
    <property type="entry name" value="WH-like_DNA-bd_sf"/>
</dbReference>
<evidence type="ECO:0000313" key="12">
    <source>
        <dbReference type="EMBL" id="CAH9090745.1"/>
    </source>
</evidence>
<dbReference type="SUPFAM" id="SSF46785">
    <property type="entry name" value="Winged helix' DNA-binding domain"/>
    <property type="match status" value="2"/>
</dbReference>
<evidence type="ECO:0000256" key="10">
    <source>
        <dbReference type="SAM" id="MobiDB-lite"/>
    </source>
</evidence>
<keyword evidence="13" id="KW-1185">Reference proteome</keyword>
<dbReference type="AlphaFoldDB" id="A0A9P0Z8Y6"/>
<dbReference type="Gene3D" id="1.10.10.10">
    <property type="entry name" value="Winged helix-like DNA-binding domain superfamily/Winged helix DNA-binding domain"/>
    <property type="match status" value="2"/>
</dbReference>
<dbReference type="InterPro" id="IPR036390">
    <property type="entry name" value="WH_DNA-bd_sf"/>
</dbReference>
<dbReference type="GO" id="GO:0000981">
    <property type="term" value="F:DNA-binding transcription factor activity, RNA polymerase II-specific"/>
    <property type="evidence" value="ECO:0007669"/>
    <property type="project" value="TreeGrafter"/>
</dbReference>
<evidence type="ECO:0000256" key="2">
    <source>
        <dbReference type="ARBA" id="ARBA00010940"/>
    </source>
</evidence>
<keyword evidence="3" id="KW-0678">Repressor</keyword>
<dbReference type="FunFam" id="1.10.10.10:FF:000073">
    <property type="entry name" value="E2F transcription factor 8"/>
    <property type="match status" value="1"/>
</dbReference>
<evidence type="ECO:0000256" key="4">
    <source>
        <dbReference type="ARBA" id="ARBA00023015"/>
    </source>
</evidence>
<keyword evidence="7 9" id="KW-0539">Nucleus</keyword>
<keyword evidence="6 9" id="KW-0804">Transcription</keyword>
<dbReference type="EMBL" id="CAMAPE010000025">
    <property type="protein sequence ID" value="CAH9090745.1"/>
    <property type="molecule type" value="Genomic_DNA"/>
</dbReference>
<evidence type="ECO:0000256" key="6">
    <source>
        <dbReference type="ARBA" id="ARBA00023163"/>
    </source>
</evidence>
<evidence type="ECO:0000256" key="1">
    <source>
        <dbReference type="ARBA" id="ARBA00004123"/>
    </source>
</evidence>
<dbReference type="InterPro" id="IPR015633">
    <property type="entry name" value="E2F"/>
</dbReference>
<reference evidence="12" key="1">
    <citation type="submission" date="2022-07" db="EMBL/GenBank/DDBJ databases">
        <authorList>
            <person name="Macas J."/>
            <person name="Novak P."/>
            <person name="Neumann P."/>
        </authorList>
    </citation>
    <scope>NUCLEOTIDE SEQUENCE</scope>
</reference>
<gene>
    <name evidence="12" type="ORF">CEURO_LOCUS11328</name>
</gene>
<dbReference type="PANTHER" id="PTHR12081">
    <property type="entry name" value="TRANSCRIPTION FACTOR E2F"/>
    <property type="match status" value="1"/>
</dbReference>
<comment type="caution">
    <text evidence="12">The sequence shown here is derived from an EMBL/GenBank/DDBJ whole genome shotgun (WGS) entry which is preliminary data.</text>
</comment>
<dbReference type="InterPro" id="IPR003316">
    <property type="entry name" value="E2F_WHTH_DNA-bd_dom"/>
</dbReference>
<dbReference type="OrthoDB" id="5318at2759"/>
<feature type="domain" description="E2F/DP family winged-helix DNA-binding" evidence="11">
    <location>
        <begin position="20"/>
        <end position="85"/>
    </location>
</feature>
<proteinExistence type="inferred from homology"/>
<evidence type="ECO:0000313" key="13">
    <source>
        <dbReference type="Proteomes" id="UP001152484"/>
    </source>
</evidence>
<keyword evidence="5 9" id="KW-0238">DNA-binding</keyword>
<dbReference type="GO" id="GO:0000978">
    <property type="term" value="F:RNA polymerase II cis-regulatory region sequence-specific DNA binding"/>
    <property type="evidence" value="ECO:0007669"/>
    <property type="project" value="InterPro"/>
</dbReference>
<feature type="compositionally biased region" description="Polar residues" evidence="10">
    <location>
        <begin position="184"/>
        <end position="193"/>
    </location>
</feature>
<protein>
    <recommendedName>
        <fullName evidence="11">E2F/DP family winged-helix DNA-binding domain-containing protein</fullName>
    </recommendedName>
</protein>
<evidence type="ECO:0000259" key="11">
    <source>
        <dbReference type="SMART" id="SM01372"/>
    </source>
</evidence>
<dbReference type="FunFam" id="1.10.10.10:FF:000295">
    <property type="entry name" value="E2F transcription factor-like E2FE"/>
    <property type="match status" value="1"/>
</dbReference>
<dbReference type="GO" id="GO:0090575">
    <property type="term" value="C:RNA polymerase II transcription regulator complex"/>
    <property type="evidence" value="ECO:0007669"/>
    <property type="project" value="TreeGrafter"/>
</dbReference>